<evidence type="ECO:0000259" key="1">
    <source>
        <dbReference type="Pfam" id="PF17667"/>
    </source>
</evidence>
<reference evidence="2 3" key="1">
    <citation type="journal article" date="2019" name="Nat. Ecol. Evol.">
        <title>Megaphylogeny resolves global patterns of mushroom evolution.</title>
        <authorList>
            <person name="Varga T."/>
            <person name="Krizsan K."/>
            <person name="Foldi C."/>
            <person name="Dima B."/>
            <person name="Sanchez-Garcia M."/>
            <person name="Sanchez-Ramirez S."/>
            <person name="Szollosi G.J."/>
            <person name="Szarkandi J.G."/>
            <person name="Papp V."/>
            <person name="Albert L."/>
            <person name="Andreopoulos W."/>
            <person name="Angelini C."/>
            <person name="Antonin V."/>
            <person name="Barry K.W."/>
            <person name="Bougher N.L."/>
            <person name="Buchanan P."/>
            <person name="Buyck B."/>
            <person name="Bense V."/>
            <person name="Catcheside P."/>
            <person name="Chovatia M."/>
            <person name="Cooper J."/>
            <person name="Damon W."/>
            <person name="Desjardin D."/>
            <person name="Finy P."/>
            <person name="Geml J."/>
            <person name="Haridas S."/>
            <person name="Hughes K."/>
            <person name="Justo A."/>
            <person name="Karasinski D."/>
            <person name="Kautmanova I."/>
            <person name="Kiss B."/>
            <person name="Kocsube S."/>
            <person name="Kotiranta H."/>
            <person name="LaButti K.M."/>
            <person name="Lechner B.E."/>
            <person name="Liimatainen K."/>
            <person name="Lipzen A."/>
            <person name="Lukacs Z."/>
            <person name="Mihaltcheva S."/>
            <person name="Morgado L.N."/>
            <person name="Niskanen T."/>
            <person name="Noordeloos M.E."/>
            <person name="Ohm R.A."/>
            <person name="Ortiz-Santana B."/>
            <person name="Ovrebo C."/>
            <person name="Racz N."/>
            <person name="Riley R."/>
            <person name="Savchenko A."/>
            <person name="Shiryaev A."/>
            <person name="Soop K."/>
            <person name="Spirin V."/>
            <person name="Szebenyi C."/>
            <person name="Tomsovsky M."/>
            <person name="Tulloss R.E."/>
            <person name="Uehling J."/>
            <person name="Grigoriev I.V."/>
            <person name="Vagvolgyi C."/>
            <person name="Papp T."/>
            <person name="Martin F.M."/>
            <person name="Miettinen O."/>
            <person name="Hibbett D.S."/>
            <person name="Nagy L.G."/>
        </authorList>
    </citation>
    <scope>NUCLEOTIDE SEQUENCE [LARGE SCALE GENOMIC DNA]</scope>
    <source>
        <strain evidence="2 3">FP101781</strain>
    </source>
</reference>
<dbReference type="SUPFAM" id="SSF56112">
    <property type="entry name" value="Protein kinase-like (PK-like)"/>
    <property type="match status" value="1"/>
</dbReference>
<evidence type="ECO:0000313" key="2">
    <source>
        <dbReference type="EMBL" id="TEB22651.1"/>
    </source>
</evidence>
<dbReference type="PANTHER" id="PTHR38248:SF2">
    <property type="entry name" value="FUNK1 11"/>
    <property type="match status" value="1"/>
</dbReference>
<dbReference type="GO" id="GO:0004672">
    <property type="term" value="F:protein kinase activity"/>
    <property type="evidence" value="ECO:0007669"/>
    <property type="project" value="InterPro"/>
</dbReference>
<sequence length="638" mass="71221">MIILVFDIDRSSPKHPGDAIRKQLKRGSLEDWKSGASRTFEITRPTPTPPPRLKANDVAYVKVANATQDLFMLPKTVNPLRRPAHHHTINSPWTSWQARLPVDDGPRQLQVLERQDPPRLPRQPRVIPFFTTTSEAYAHALYLGEVQDDDAATFLEKNEAYDTHKRQRSIPSKPTTRGDLVDTVFKIIQSVIGVFVRPTQQGVEREVVEMDRMPEVEQKDESTPEYTALVVRAAGPSFEAPPAAVSSSVGFGNIATYISVKLDSGLGDAAEILDEMVPYAWHIFREQPNRIHIRSLIITEKHARLVHFDRAGSQITPPIDIHEHPKTLVRLVAGLSSINERTLGLDDSIQWTIVAGRKSQGTLTTAGPSGERKTFPILEQIPIPRDWISGRATTCWRVQDPDTQEEFVVKDSWRPGDRVAEYELLELAKGVPGVVTAGKFLNRIATCLTMKCCGGLIESFKSTLQLLCALCDAIAGHQRLVGDDIRILHRDISPNNILLGRDDASEGDRGVLIDFDLAFKATAEHPVVVIDHNIGTRVFQSLSVVESFCIRMNKHQHDYLDDLESFLYVLTHIFLCFRSDASCVPSKDEDLLIISEWAAHDPETAASNKRCLFGFGGGLRHRIRGGREVLGSCVYLAV</sequence>
<feature type="domain" description="Fungal-type protein kinase" evidence="1">
    <location>
        <begin position="442"/>
        <end position="573"/>
    </location>
</feature>
<keyword evidence="3" id="KW-1185">Reference proteome</keyword>
<dbReference type="InterPro" id="IPR011009">
    <property type="entry name" value="Kinase-like_dom_sf"/>
</dbReference>
<dbReference type="OrthoDB" id="5569250at2759"/>
<dbReference type="PANTHER" id="PTHR38248">
    <property type="entry name" value="FUNK1 6"/>
    <property type="match status" value="1"/>
</dbReference>
<evidence type="ECO:0000313" key="3">
    <source>
        <dbReference type="Proteomes" id="UP000298030"/>
    </source>
</evidence>
<dbReference type="PROSITE" id="PS00109">
    <property type="entry name" value="PROTEIN_KINASE_TYR"/>
    <property type="match status" value="1"/>
</dbReference>
<protein>
    <recommendedName>
        <fullName evidence="1">Fungal-type protein kinase domain-containing protein</fullName>
    </recommendedName>
</protein>
<dbReference type="Proteomes" id="UP000298030">
    <property type="component" value="Unassembled WGS sequence"/>
</dbReference>
<dbReference type="AlphaFoldDB" id="A0A4Y7SLQ5"/>
<dbReference type="InterPro" id="IPR040976">
    <property type="entry name" value="Pkinase_fungal"/>
</dbReference>
<gene>
    <name evidence="2" type="ORF">FA13DRAFT_1798641</name>
</gene>
<comment type="caution">
    <text evidence="2">The sequence shown here is derived from an EMBL/GenBank/DDBJ whole genome shotgun (WGS) entry which is preliminary data.</text>
</comment>
<feature type="domain" description="Fungal-type protein kinase" evidence="1">
    <location>
        <begin position="251"/>
        <end position="436"/>
    </location>
</feature>
<dbReference type="InterPro" id="IPR008266">
    <property type="entry name" value="Tyr_kinase_AS"/>
</dbReference>
<dbReference type="Gene3D" id="1.10.510.10">
    <property type="entry name" value="Transferase(Phosphotransferase) domain 1"/>
    <property type="match status" value="1"/>
</dbReference>
<name>A0A4Y7SLQ5_COPMI</name>
<dbReference type="EMBL" id="QPFP01000087">
    <property type="protein sequence ID" value="TEB22651.1"/>
    <property type="molecule type" value="Genomic_DNA"/>
</dbReference>
<dbReference type="Pfam" id="PF17667">
    <property type="entry name" value="Pkinase_fungal"/>
    <property type="match status" value="2"/>
</dbReference>
<accession>A0A4Y7SLQ5</accession>
<organism evidence="2 3">
    <name type="scientific">Coprinellus micaceus</name>
    <name type="common">Glistening ink-cap mushroom</name>
    <name type="synonym">Coprinus micaceus</name>
    <dbReference type="NCBI Taxonomy" id="71717"/>
    <lineage>
        <taxon>Eukaryota</taxon>
        <taxon>Fungi</taxon>
        <taxon>Dikarya</taxon>
        <taxon>Basidiomycota</taxon>
        <taxon>Agaricomycotina</taxon>
        <taxon>Agaricomycetes</taxon>
        <taxon>Agaricomycetidae</taxon>
        <taxon>Agaricales</taxon>
        <taxon>Agaricineae</taxon>
        <taxon>Psathyrellaceae</taxon>
        <taxon>Coprinellus</taxon>
    </lineage>
</organism>
<proteinExistence type="predicted"/>
<dbReference type="STRING" id="71717.A0A4Y7SLQ5"/>